<dbReference type="GO" id="GO:0022857">
    <property type="term" value="F:transmembrane transporter activity"/>
    <property type="evidence" value="ECO:0007669"/>
    <property type="project" value="InterPro"/>
</dbReference>
<comment type="similarity">
    <text evidence="2">Belongs to the membrane fusion protein (MFP) (TC 8.A.1) family.</text>
</comment>
<organism evidence="7 8">
    <name type="scientific">Bacteroides nordii CL02T12C05</name>
    <dbReference type="NCBI Taxonomy" id="997884"/>
    <lineage>
        <taxon>Bacteria</taxon>
        <taxon>Pseudomonadati</taxon>
        <taxon>Bacteroidota</taxon>
        <taxon>Bacteroidia</taxon>
        <taxon>Bacteroidales</taxon>
        <taxon>Bacteroidaceae</taxon>
        <taxon>Bacteroides</taxon>
    </lineage>
</organism>
<proteinExistence type="inferred from homology"/>
<dbReference type="EMBL" id="AGXS01000008">
    <property type="protein sequence ID" value="EIY54238.1"/>
    <property type="molecule type" value="Genomic_DNA"/>
</dbReference>
<gene>
    <name evidence="7" type="ORF">HMPREF1068_00465</name>
</gene>
<dbReference type="GO" id="GO:0005886">
    <property type="term" value="C:plasma membrane"/>
    <property type="evidence" value="ECO:0007669"/>
    <property type="project" value="TreeGrafter"/>
</dbReference>
<dbReference type="STRING" id="997884.HMPREF1068_00465"/>
<evidence type="ECO:0000259" key="4">
    <source>
        <dbReference type="Pfam" id="PF25917"/>
    </source>
</evidence>
<dbReference type="GO" id="GO:0030313">
    <property type="term" value="C:cell envelope"/>
    <property type="evidence" value="ECO:0007669"/>
    <property type="project" value="UniProtKB-SubCell"/>
</dbReference>
<feature type="domain" description="Multidrug resistance protein MdtA-like C-terminal permuted SH3" evidence="6">
    <location>
        <begin position="310"/>
        <end position="369"/>
    </location>
</feature>
<dbReference type="PANTHER" id="PTHR30158">
    <property type="entry name" value="ACRA/E-RELATED COMPONENT OF DRUG EFFLUX TRANSPORTER"/>
    <property type="match status" value="1"/>
</dbReference>
<dbReference type="Gene3D" id="2.40.50.100">
    <property type="match status" value="1"/>
</dbReference>
<evidence type="ECO:0000259" key="5">
    <source>
        <dbReference type="Pfam" id="PF25944"/>
    </source>
</evidence>
<dbReference type="InterPro" id="IPR058627">
    <property type="entry name" value="MdtA-like_C"/>
</dbReference>
<evidence type="ECO:0000259" key="6">
    <source>
        <dbReference type="Pfam" id="PF25967"/>
    </source>
</evidence>
<dbReference type="Pfam" id="PF25967">
    <property type="entry name" value="RND-MFP_C"/>
    <property type="match status" value="1"/>
</dbReference>
<dbReference type="Proteomes" id="UP000003089">
    <property type="component" value="Unassembled WGS sequence"/>
</dbReference>
<evidence type="ECO:0000313" key="8">
    <source>
        <dbReference type="Proteomes" id="UP000003089"/>
    </source>
</evidence>
<protein>
    <submittedName>
        <fullName evidence="7">Efflux transporter, RND family, MFP subunit</fullName>
    </submittedName>
</protein>
<dbReference type="InterPro" id="IPR006143">
    <property type="entry name" value="RND_pump_MFP"/>
</dbReference>
<dbReference type="Gene3D" id="2.40.420.20">
    <property type="match status" value="1"/>
</dbReference>
<sequence>MSTLFVENLSINTEYRSMKSRIVLFAFCLALLSSCGKKGFDLGGTPECAVQALQPTTVNLTSSYPATIKGKQDVEIRPQVSGFITQLCIDEGSMVKKGQVLFIIDPVQYESAARAAKAAVQTAKANVATQEITVKNKRELNKKNIISDYDLEMAENTLASAKAQLASAEAQLISANQNLAYTRVTSPSNGVAGSIPFRVGSLVSGSSATPLTTVSDISEMYVYFSLTEKELLNLIRKDGSQQEALNNFPPVQLTLADGTLYGDSGKIETVSGVIDQNTGAVSIRATFPNKGHLLRTGGTGSILIPYSSPNALVVPQKATYEIQDKKFVYVLQDDNTVKNTEIKVLNLDDGQNYIVTSGLNAGDKIVLENVSTLKDGATIKPLTPQESAEHFKASLEQKK</sequence>
<reference evidence="7 8" key="1">
    <citation type="submission" date="2012-02" db="EMBL/GenBank/DDBJ databases">
        <title>The Genome Sequence of Bacteroides nordii CL02T12C05.</title>
        <authorList>
            <consortium name="The Broad Institute Genome Sequencing Platform"/>
            <person name="Earl A."/>
            <person name="Ward D."/>
            <person name="Feldgarden M."/>
            <person name="Gevers D."/>
            <person name="Zitomersky N.L."/>
            <person name="Coyne M.J."/>
            <person name="Comstock L.E."/>
            <person name="Young S.K."/>
            <person name="Zeng Q."/>
            <person name="Gargeya S."/>
            <person name="Fitzgerald M."/>
            <person name="Haas B."/>
            <person name="Abouelleil A."/>
            <person name="Alvarado L."/>
            <person name="Arachchi H.M."/>
            <person name="Berlin A."/>
            <person name="Chapman S.B."/>
            <person name="Gearin G."/>
            <person name="Goldberg J."/>
            <person name="Griggs A."/>
            <person name="Gujja S."/>
            <person name="Hansen M."/>
            <person name="Heiman D."/>
            <person name="Howarth C."/>
            <person name="Larimer J."/>
            <person name="Lui A."/>
            <person name="MacDonald P.J.P."/>
            <person name="McCowen C."/>
            <person name="Montmayeur A."/>
            <person name="Murphy C."/>
            <person name="Neiman D."/>
            <person name="Pearson M."/>
            <person name="Priest M."/>
            <person name="Roberts A."/>
            <person name="Saif S."/>
            <person name="Shea T."/>
            <person name="Sisk P."/>
            <person name="Stolte C."/>
            <person name="Sykes S."/>
            <person name="Wortman J."/>
            <person name="Nusbaum C."/>
            <person name="Birren B."/>
        </authorList>
    </citation>
    <scope>NUCLEOTIDE SEQUENCE [LARGE SCALE GENOMIC DNA]</scope>
    <source>
        <strain evidence="7 8">CL02T12C05</strain>
    </source>
</reference>
<feature type="domain" description="Multidrug resistance protein MdtA-like beta-barrel" evidence="5">
    <location>
        <begin position="220"/>
        <end position="301"/>
    </location>
</feature>
<dbReference type="InterPro" id="IPR058625">
    <property type="entry name" value="MdtA-like_BSH"/>
</dbReference>
<accession>I9SF53</accession>
<dbReference type="Pfam" id="PF25944">
    <property type="entry name" value="Beta-barrel_RND"/>
    <property type="match status" value="1"/>
</dbReference>
<dbReference type="GO" id="GO:0046677">
    <property type="term" value="P:response to antibiotic"/>
    <property type="evidence" value="ECO:0007669"/>
    <property type="project" value="TreeGrafter"/>
</dbReference>
<dbReference type="SUPFAM" id="SSF111369">
    <property type="entry name" value="HlyD-like secretion proteins"/>
    <property type="match status" value="1"/>
</dbReference>
<evidence type="ECO:0000256" key="2">
    <source>
        <dbReference type="ARBA" id="ARBA00009477"/>
    </source>
</evidence>
<keyword evidence="8" id="KW-1185">Reference proteome</keyword>
<feature type="coiled-coil region" evidence="3">
    <location>
        <begin position="151"/>
        <end position="178"/>
    </location>
</feature>
<feature type="domain" description="Multidrug resistance protein MdtA-like barrel-sandwich hybrid" evidence="4">
    <location>
        <begin position="73"/>
        <end position="214"/>
    </location>
</feature>
<evidence type="ECO:0000313" key="7">
    <source>
        <dbReference type="EMBL" id="EIY54238.1"/>
    </source>
</evidence>
<comment type="subcellular location">
    <subcellularLocation>
        <location evidence="1">Cell envelope</location>
    </subcellularLocation>
</comment>
<dbReference type="Pfam" id="PF25917">
    <property type="entry name" value="BSH_RND"/>
    <property type="match status" value="1"/>
</dbReference>
<dbReference type="NCBIfam" id="TIGR01730">
    <property type="entry name" value="RND_mfp"/>
    <property type="match status" value="1"/>
</dbReference>
<dbReference type="eggNOG" id="COG0845">
    <property type="taxonomic scope" value="Bacteria"/>
</dbReference>
<comment type="caution">
    <text evidence="7">The sequence shown here is derived from an EMBL/GenBank/DDBJ whole genome shotgun (WGS) entry which is preliminary data.</text>
</comment>
<dbReference type="PANTHER" id="PTHR30158:SF23">
    <property type="entry name" value="MULTIDRUG RESISTANCE PROTEIN MEXA"/>
    <property type="match status" value="1"/>
</dbReference>
<name>I9SF53_9BACE</name>
<dbReference type="InterPro" id="IPR058626">
    <property type="entry name" value="MdtA-like_b-barrel"/>
</dbReference>
<dbReference type="PATRIC" id="fig|997884.3.peg.476"/>
<evidence type="ECO:0000256" key="1">
    <source>
        <dbReference type="ARBA" id="ARBA00004196"/>
    </source>
</evidence>
<dbReference type="AlphaFoldDB" id="I9SF53"/>
<dbReference type="Gene3D" id="2.40.30.170">
    <property type="match status" value="1"/>
</dbReference>
<keyword evidence="3" id="KW-0175">Coiled coil</keyword>
<dbReference type="Gene3D" id="1.10.287.470">
    <property type="entry name" value="Helix hairpin bin"/>
    <property type="match status" value="1"/>
</dbReference>
<dbReference type="HOGENOM" id="CLU_018816_2_1_10"/>
<evidence type="ECO:0000256" key="3">
    <source>
        <dbReference type="SAM" id="Coils"/>
    </source>
</evidence>